<evidence type="ECO:0000256" key="1">
    <source>
        <dbReference type="SAM" id="MobiDB-lite"/>
    </source>
</evidence>
<dbReference type="AlphaFoldDB" id="A0A6J4JKD6"/>
<proteinExistence type="predicted"/>
<accession>A0A6J4JKD6</accession>
<gene>
    <name evidence="2" type="ORF">AVDCRST_MAG41-3482</name>
</gene>
<dbReference type="EMBL" id="CADCTP010000318">
    <property type="protein sequence ID" value="CAA9280254.1"/>
    <property type="molecule type" value="Genomic_DNA"/>
</dbReference>
<feature type="non-terminal residue" evidence="2">
    <location>
        <position position="1"/>
    </location>
</feature>
<reference evidence="2" key="1">
    <citation type="submission" date="2020-02" db="EMBL/GenBank/DDBJ databases">
        <authorList>
            <person name="Meier V. D."/>
        </authorList>
    </citation>
    <scope>NUCLEOTIDE SEQUENCE</scope>
    <source>
        <strain evidence="2">AVDCRST_MAG41</strain>
    </source>
</reference>
<protein>
    <submittedName>
        <fullName evidence="2">Uncharacterized protein</fullName>
    </submittedName>
</protein>
<name>A0A6J4JKD6_9ACTN</name>
<feature type="region of interest" description="Disordered" evidence="1">
    <location>
        <begin position="1"/>
        <end position="39"/>
    </location>
</feature>
<sequence>ATPRRPATPPVRTANRRLDEGLFDAGTPGRPAPEDDSRGYLRPVRVEVVDDDLYRLFDPSRASGSGRP</sequence>
<evidence type="ECO:0000313" key="2">
    <source>
        <dbReference type="EMBL" id="CAA9280254.1"/>
    </source>
</evidence>
<organism evidence="2">
    <name type="scientific">uncultured Mycobacteriales bacterium</name>
    <dbReference type="NCBI Taxonomy" id="581187"/>
    <lineage>
        <taxon>Bacteria</taxon>
        <taxon>Bacillati</taxon>
        <taxon>Actinomycetota</taxon>
        <taxon>Actinomycetes</taxon>
        <taxon>Mycobacteriales</taxon>
        <taxon>environmental samples</taxon>
    </lineage>
</organism>
<feature type="compositionally biased region" description="Low complexity" evidence="1">
    <location>
        <begin position="1"/>
        <end position="13"/>
    </location>
</feature>